<organism evidence="2 3">
    <name type="scientific">Phyllosticta citrichinensis</name>
    <dbReference type="NCBI Taxonomy" id="1130410"/>
    <lineage>
        <taxon>Eukaryota</taxon>
        <taxon>Fungi</taxon>
        <taxon>Dikarya</taxon>
        <taxon>Ascomycota</taxon>
        <taxon>Pezizomycotina</taxon>
        <taxon>Dothideomycetes</taxon>
        <taxon>Dothideomycetes incertae sedis</taxon>
        <taxon>Botryosphaeriales</taxon>
        <taxon>Phyllostictaceae</taxon>
        <taxon>Phyllosticta</taxon>
    </lineage>
</organism>
<feature type="transmembrane region" description="Helical" evidence="1">
    <location>
        <begin position="241"/>
        <end position="261"/>
    </location>
</feature>
<dbReference type="PANTHER" id="PTHR35043:SF8">
    <property type="entry name" value="DUF4220 DOMAIN-CONTAINING PROTEIN"/>
    <property type="match status" value="1"/>
</dbReference>
<keyword evidence="3" id="KW-1185">Reference proteome</keyword>
<protein>
    <submittedName>
        <fullName evidence="2">Uncharacterized protein</fullName>
    </submittedName>
</protein>
<keyword evidence="1" id="KW-0812">Transmembrane</keyword>
<reference evidence="2 3" key="1">
    <citation type="journal article" date="2022" name="G3 (Bethesda)">
        <title>Enemy or ally: a genomic approach to elucidate the lifestyle of Phyllosticta citrichinaensis.</title>
        <authorList>
            <person name="Buijs V.A."/>
            <person name="Groenewald J.Z."/>
            <person name="Haridas S."/>
            <person name="LaButti K.M."/>
            <person name="Lipzen A."/>
            <person name="Martin F.M."/>
            <person name="Barry K."/>
            <person name="Grigoriev I.V."/>
            <person name="Crous P.W."/>
            <person name="Seidl M.F."/>
        </authorList>
    </citation>
    <scope>NUCLEOTIDE SEQUENCE [LARGE SCALE GENOMIC DNA]</scope>
    <source>
        <strain evidence="2 3">CBS 129764</strain>
    </source>
</reference>
<keyword evidence="1" id="KW-0472">Membrane</keyword>
<proteinExistence type="predicted"/>
<evidence type="ECO:0000313" key="2">
    <source>
        <dbReference type="EMBL" id="KAK8169732.1"/>
    </source>
</evidence>
<dbReference type="PANTHER" id="PTHR35043">
    <property type="entry name" value="TRANSCRIPTION FACTOR DOMAIN-CONTAINING PROTEIN"/>
    <property type="match status" value="1"/>
</dbReference>
<keyword evidence="1" id="KW-1133">Transmembrane helix</keyword>
<evidence type="ECO:0000313" key="3">
    <source>
        <dbReference type="Proteomes" id="UP001456524"/>
    </source>
</evidence>
<comment type="caution">
    <text evidence="2">The sequence shown here is derived from an EMBL/GenBank/DDBJ whole genome shotgun (WGS) entry which is preliminary data.</text>
</comment>
<evidence type="ECO:0000256" key="1">
    <source>
        <dbReference type="SAM" id="Phobius"/>
    </source>
</evidence>
<name>A0ABR1XWE0_9PEZI</name>
<dbReference type="EMBL" id="JBBWUH010000004">
    <property type="protein sequence ID" value="KAK8169732.1"/>
    <property type="molecule type" value="Genomic_DNA"/>
</dbReference>
<gene>
    <name evidence="2" type="ORF">IWX90DRAFT_188549</name>
</gene>
<dbReference type="Proteomes" id="UP001456524">
    <property type="component" value="Unassembled WGS sequence"/>
</dbReference>
<accession>A0ABR1XWE0</accession>
<feature type="transmembrane region" description="Helical" evidence="1">
    <location>
        <begin position="150"/>
        <end position="171"/>
    </location>
</feature>
<feature type="transmembrane region" description="Helical" evidence="1">
    <location>
        <begin position="117"/>
        <end position="138"/>
    </location>
</feature>
<sequence>MTTLELTALSFAFIMFATSLAWYSKPSITKPQPIGTKDGKTIEEIRAFAKRHTHPQLSDMWYRTPLEFVGRNQFRIDAHWNYYVKLAQMMHFPFISRPIKSQPWDRFPSDEWLCPDVLFAPLAAVVLIVFSILFLFAWNFHFPSKVEQLLWRISSVYHAFFCLYGGLYYLIEVLNCRRRAEFEEQERPQPVQDLESQAAGFFSWHPESGILERVKQFLERSRSAGNVSLDQDPDRKVPLRIIIPVTFLCFLYVMCKIFIYFEDLFALRVQLAGVYVTVNKFFPFVGT</sequence>
<feature type="transmembrane region" description="Helical" evidence="1">
    <location>
        <begin position="6"/>
        <end position="23"/>
    </location>
</feature>